<accession>A0A840XKY8</accession>
<gene>
    <name evidence="2" type="ORF">BJ959_000814</name>
</gene>
<dbReference type="AlphaFoldDB" id="A0A840XKY8"/>
<dbReference type="EMBL" id="JACHBS010000001">
    <property type="protein sequence ID" value="MBB5617318.1"/>
    <property type="molecule type" value="Genomic_DNA"/>
</dbReference>
<sequence>MPRSNRPRSRRGADRPDEPLDLDRITAGLRRVETKRSGSWNVQQVGQAAAQKVYRCPGCALDVPIGQAHIVAWRADGLMGEAADLADRRHWHSHCWRMEP</sequence>
<evidence type="ECO:0008006" key="4">
    <source>
        <dbReference type="Google" id="ProtNLM"/>
    </source>
</evidence>
<evidence type="ECO:0000313" key="3">
    <source>
        <dbReference type="Proteomes" id="UP000552883"/>
    </source>
</evidence>
<evidence type="ECO:0000313" key="2">
    <source>
        <dbReference type="EMBL" id="MBB5617318.1"/>
    </source>
</evidence>
<feature type="compositionally biased region" description="Basic and acidic residues" evidence="1">
    <location>
        <begin position="11"/>
        <end position="26"/>
    </location>
</feature>
<proteinExistence type="predicted"/>
<dbReference type="Proteomes" id="UP000552883">
    <property type="component" value="Unassembled WGS sequence"/>
</dbReference>
<feature type="region of interest" description="Disordered" evidence="1">
    <location>
        <begin position="1"/>
        <end position="26"/>
    </location>
</feature>
<organism evidence="2 3">
    <name type="scientific">Microcella frigidaquae</name>
    <dbReference type="NCBI Taxonomy" id="424758"/>
    <lineage>
        <taxon>Bacteria</taxon>
        <taxon>Bacillati</taxon>
        <taxon>Actinomycetota</taxon>
        <taxon>Actinomycetes</taxon>
        <taxon>Micrococcales</taxon>
        <taxon>Microbacteriaceae</taxon>
        <taxon>Microcella</taxon>
    </lineage>
</organism>
<dbReference type="RefSeq" id="WP_153981609.1">
    <property type="nucleotide sequence ID" value="NZ_BAAANZ010000010.1"/>
</dbReference>
<reference evidence="2 3" key="1">
    <citation type="submission" date="2020-08" db="EMBL/GenBank/DDBJ databases">
        <title>Sequencing the genomes of 1000 actinobacteria strains.</title>
        <authorList>
            <person name="Klenk H.-P."/>
        </authorList>
    </citation>
    <scope>NUCLEOTIDE SEQUENCE [LARGE SCALE GENOMIC DNA]</scope>
    <source>
        <strain evidence="2 3">DSM 23889</strain>
    </source>
</reference>
<protein>
    <recommendedName>
        <fullName evidence="4">ATP/GTP-binding protein</fullName>
    </recommendedName>
</protein>
<comment type="caution">
    <text evidence="2">The sequence shown here is derived from an EMBL/GenBank/DDBJ whole genome shotgun (WGS) entry which is preliminary data.</text>
</comment>
<evidence type="ECO:0000256" key="1">
    <source>
        <dbReference type="SAM" id="MobiDB-lite"/>
    </source>
</evidence>
<dbReference type="OrthoDB" id="3381577at2"/>
<keyword evidence="3" id="KW-1185">Reference proteome</keyword>
<name>A0A840XKY8_9MICO</name>
<feature type="compositionally biased region" description="Basic residues" evidence="1">
    <location>
        <begin position="1"/>
        <end position="10"/>
    </location>
</feature>